<feature type="chain" id="PRO_5012886136" description="Siderophore biosynthesis enzyme" evidence="3">
    <location>
        <begin position="19"/>
        <end position="200"/>
    </location>
</feature>
<reference evidence="4 5" key="1">
    <citation type="submission" date="2016-10" db="EMBL/GenBank/DDBJ databases">
        <title>Genome sequence of the ascomycete fungus Penicillium subrubescens.</title>
        <authorList>
            <person name="De Vries R.P."/>
            <person name="Peng M."/>
            <person name="Dilokpimol A."/>
            <person name="Hilden K."/>
            <person name="Makela M.R."/>
            <person name="Grigoriev I."/>
            <person name="Riley R."/>
            <person name="Granchi Z."/>
        </authorList>
    </citation>
    <scope>NUCLEOTIDE SEQUENCE [LARGE SCALE GENOMIC DNA]</scope>
    <source>
        <strain evidence="4 5">CBS 132785</strain>
    </source>
</reference>
<sequence length="200" mass="19925">MKTFALPIILGLASLATARTDLAGCISSQTTNQWHEASMIWWVPDTGEICDFVDCGGGRAPPKTTVPGCPLYKGTETVTPSYMPGWGPNGKLAATTTTISQTTSSTQTTATGESSEKTTTTATQAETGNSMITAAPTSSPVVSLTTTTSAASKVGNTTVSGNSTASATNAVHTGAASGFAVTSLAGVMAIVAAAVGAVAL</sequence>
<organism evidence="4 5">
    <name type="scientific">Penicillium subrubescens</name>
    <dbReference type="NCBI Taxonomy" id="1316194"/>
    <lineage>
        <taxon>Eukaryota</taxon>
        <taxon>Fungi</taxon>
        <taxon>Dikarya</taxon>
        <taxon>Ascomycota</taxon>
        <taxon>Pezizomycotina</taxon>
        <taxon>Eurotiomycetes</taxon>
        <taxon>Eurotiomycetidae</taxon>
        <taxon>Eurotiales</taxon>
        <taxon>Aspergillaceae</taxon>
        <taxon>Penicillium</taxon>
    </lineage>
</organism>
<dbReference type="OrthoDB" id="3942074at2759"/>
<proteinExistence type="predicted"/>
<feature type="transmembrane region" description="Helical" evidence="2">
    <location>
        <begin position="178"/>
        <end position="199"/>
    </location>
</feature>
<keyword evidence="2" id="KW-0472">Membrane</keyword>
<evidence type="ECO:0000256" key="3">
    <source>
        <dbReference type="SAM" id="SignalP"/>
    </source>
</evidence>
<gene>
    <name evidence="4" type="ORF">PENSUB_3282</name>
</gene>
<keyword evidence="2" id="KW-0812">Transmembrane</keyword>
<feature type="region of interest" description="Disordered" evidence="1">
    <location>
        <begin position="100"/>
        <end position="123"/>
    </location>
</feature>
<evidence type="ECO:0000256" key="1">
    <source>
        <dbReference type="SAM" id="MobiDB-lite"/>
    </source>
</evidence>
<dbReference type="STRING" id="1316194.A0A1Q5UFK7"/>
<evidence type="ECO:0000313" key="5">
    <source>
        <dbReference type="Proteomes" id="UP000186955"/>
    </source>
</evidence>
<dbReference type="EMBL" id="MNBE01000293">
    <property type="protein sequence ID" value="OKP11260.1"/>
    <property type="molecule type" value="Genomic_DNA"/>
</dbReference>
<evidence type="ECO:0000313" key="4">
    <source>
        <dbReference type="EMBL" id="OKP11260.1"/>
    </source>
</evidence>
<comment type="caution">
    <text evidence="4">The sequence shown here is derived from an EMBL/GenBank/DDBJ whole genome shotgun (WGS) entry which is preliminary data.</text>
</comment>
<feature type="signal peptide" evidence="3">
    <location>
        <begin position="1"/>
        <end position="18"/>
    </location>
</feature>
<protein>
    <recommendedName>
        <fullName evidence="6">Siderophore biosynthesis enzyme</fullName>
    </recommendedName>
</protein>
<keyword evidence="3" id="KW-0732">Signal</keyword>
<name>A0A1Q5UFK7_9EURO</name>
<dbReference type="AlphaFoldDB" id="A0A1Q5UFK7"/>
<accession>A0A1Q5UFK7</accession>
<keyword evidence="5" id="KW-1185">Reference proteome</keyword>
<dbReference type="Proteomes" id="UP000186955">
    <property type="component" value="Unassembled WGS sequence"/>
</dbReference>
<evidence type="ECO:0008006" key="6">
    <source>
        <dbReference type="Google" id="ProtNLM"/>
    </source>
</evidence>
<keyword evidence="2" id="KW-1133">Transmembrane helix</keyword>
<evidence type="ECO:0000256" key="2">
    <source>
        <dbReference type="SAM" id="Phobius"/>
    </source>
</evidence>